<keyword evidence="5 10" id="KW-0378">Hydrolase</keyword>
<dbReference type="InterPro" id="IPR003111">
    <property type="entry name" value="Lon_prtase_N"/>
</dbReference>
<dbReference type="FunFam" id="3.40.50.300:FF:000021">
    <property type="entry name" value="Lon protease homolog"/>
    <property type="match status" value="1"/>
</dbReference>
<dbReference type="SMART" id="SM00464">
    <property type="entry name" value="LON"/>
    <property type="match status" value="1"/>
</dbReference>
<comment type="catalytic activity">
    <reaction evidence="9 10 11 14">
        <text>Hydrolysis of proteins in presence of ATP.</text>
        <dbReference type="EC" id="3.4.21.53"/>
    </reaction>
</comment>
<dbReference type="eggNOG" id="COG0466">
    <property type="taxonomic scope" value="Bacteria"/>
</dbReference>
<dbReference type="OrthoDB" id="9803599at2"/>
<dbReference type="InterPro" id="IPR027543">
    <property type="entry name" value="Lon_bac"/>
</dbReference>
<dbReference type="PANTHER" id="PTHR10046">
    <property type="entry name" value="ATP DEPENDENT LON PROTEASE FAMILY MEMBER"/>
    <property type="match status" value="1"/>
</dbReference>
<dbReference type="Gene3D" id="1.10.8.60">
    <property type="match status" value="1"/>
</dbReference>
<dbReference type="PROSITE" id="PS51786">
    <property type="entry name" value="LON_PROTEOLYTIC"/>
    <property type="match status" value="1"/>
</dbReference>
<dbReference type="InterPro" id="IPR014721">
    <property type="entry name" value="Ribsml_uS5_D2-typ_fold_subgr"/>
</dbReference>
<dbReference type="InterPro" id="IPR008268">
    <property type="entry name" value="Peptidase_S16_AS"/>
</dbReference>
<evidence type="ECO:0000313" key="19">
    <source>
        <dbReference type="EMBL" id="BAC24299.1"/>
    </source>
</evidence>
<evidence type="ECO:0000256" key="6">
    <source>
        <dbReference type="ARBA" id="ARBA00022825"/>
    </source>
</evidence>
<feature type="binding site" evidence="10 13">
    <location>
        <begin position="356"/>
        <end position="363"/>
    </location>
    <ligand>
        <name>ATP</name>
        <dbReference type="ChEBI" id="CHEBI:30616"/>
    </ligand>
</feature>
<comment type="subunit">
    <text evidence="10 11">Homohexamer. Organized in a ring with a central cavity.</text>
</comment>
<dbReference type="KEGG" id="wbr:lon"/>
<feature type="domain" description="Lon proteolytic" evidence="17">
    <location>
        <begin position="592"/>
        <end position="773"/>
    </location>
</feature>
<dbReference type="NCBIfam" id="TIGR00763">
    <property type="entry name" value="lon"/>
    <property type="match status" value="1"/>
</dbReference>
<evidence type="ECO:0000313" key="20">
    <source>
        <dbReference type="Proteomes" id="UP000000562"/>
    </source>
</evidence>
<dbReference type="SUPFAM" id="SSF52540">
    <property type="entry name" value="P-loop containing nucleoside triphosphate hydrolases"/>
    <property type="match status" value="1"/>
</dbReference>
<feature type="coiled-coil region" evidence="16">
    <location>
        <begin position="190"/>
        <end position="227"/>
    </location>
</feature>
<evidence type="ECO:0000256" key="3">
    <source>
        <dbReference type="ARBA" id="ARBA00022670"/>
    </source>
</evidence>
<evidence type="ECO:0000256" key="9">
    <source>
        <dbReference type="ARBA" id="ARBA00050665"/>
    </source>
</evidence>
<dbReference type="GO" id="GO:0006515">
    <property type="term" value="P:protein quality control for misfolded or incompletely synthesized proteins"/>
    <property type="evidence" value="ECO:0007669"/>
    <property type="project" value="UniProtKB-UniRule"/>
</dbReference>
<dbReference type="Pfam" id="PF02190">
    <property type="entry name" value="LON_substr_bdg"/>
    <property type="match status" value="1"/>
</dbReference>
<evidence type="ECO:0000256" key="8">
    <source>
        <dbReference type="ARBA" id="ARBA00023016"/>
    </source>
</evidence>
<dbReference type="GO" id="GO:0005524">
    <property type="term" value="F:ATP binding"/>
    <property type="evidence" value="ECO:0007669"/>
    <property type="project" value="UniProtKB-UniRule"/>
</dbReference>
<dbReference type="EC" id="3.4.21.53" evidence="10 11"/>
<feature type="active site" evidence="10 12">
    <location>
        <position position="722"/>
    </location>
</feature>
<dbReference type="CDD" id="cd19500">
    <property type="entry name" value="RecA-like_Lon"/>
    <property type="match status" value="1"/>
</dbReference>
<dbReference type="GO" id="GO:0034605">
    <property type="term" value="P:cellular response to heat"/>
    <property type="evidence" value="ECO:0007669"/>
    <property type="project" value="UniProtKB-UniRule"/>
</dbReference>
<dbReference type="FunFam" id="1.20.5.5270:FF:000002">
    <property type="entry name" value="Lon protease homolog"/>
    <property type="match status" value="1"/>
</dbReference>
<evidence type="ECO:0000256" key="10">
    <source>
        <dbReference type="HAMAP-Rule" id="MF_01973"/>
    </source>
</evidence>
<dbReference type="SUPFAM" id="SSF54211">
    <property type="entry name" value="Ribosomal protein S5 domain 2-like"/>
    <property type="match status" value="1"/>
</dbReference>
<dbReference type="InterPro" id="IPR004815">
    <property type="entry name" value="Lon_bac/euk-typ"/>
</dbReference>
<dbReference type="EMBL" id="BA000021">
    <property type="protein sequence ID" value="BAC24299.1"/>
    <property type="molecule type" value="Genomic_DNA"/>
</dbReference>
<evidence type="ECO:0000256" key="15">
    <source>
        <dbReference type="RuleBase" id="RU000591"/>
    </source>
</evidence>
<dbReference type="GO" id="GO:0004176">
    <property type="term" value="F:ATP-dependent peptidase activity"/>
    <property type="evidence" value="ECO:0007669"/>
    <property type="project" value="UniProtKB-UniRule"/>
</dbReference>
<evidence type="ECO:0000256" key="12">
    <source>
        <dbReference type="PIRSR" id="PIRSR001174-1"/>
    </source>
</evidence>
<dbReference type="Gene3D" id="3.30.230.10">
    <property type="match status" value="1"/>
</dbReference>
<evidence type="ECO:0000256" key="1">
    <source>
        <dbReference type="ARBA" id="ARBA00004496"/>
    </source>
</evidence>
<dbReference type="HOGENOM" id="CLU_004109_4_3_6"/>
<dbReference type="PROSITE" id="PS51787">
    <property type="entry name" value="LON_N"/>
    <property type="match status" value="1"/>
</dbReference>
<dbReference type="Gene3D" id="1.20.58.1480">
    <property type="match status" value="1"/>
</dbReference>
<feature type="active site" evidence="10 12">
    <location>
        <position position="679"/>
    </location>
</feature>
<dbReference type="SMART" id="SM00382">
    <property type="entry name" value="AAA"/>
    <property type="match status" value="1"/>
</dbReference>
<keyword evidence="20" id="KW-1185">Reference proteome</keyword>
<dbReference type="GO" id="GO:0004252">
    <property type="term" value="F:serine-type endopeptidase activity"/>
    <property type="evidence" value="ECO:0007669"/>
    <property type="project" value="UniProtKB-UniRule"/>
</dbReference>
<dbReference type="Pfam" id="PF22667">
    <property type="entry name" value="Lon_lid"/>
    <property type="match status" value="1"/>
</dbReference>
<dbReference type="AlphaFoldDB" id="Q8D348"/>
<dbReference type="STRING" id="36870.gene:10368641"/>
<evidence type="ECO:0000256" key="2">
    <source>
        <dbReference type="ARBA" id="ARBA00022490"/>
    </source>
</evidence>
<reference evidence="19 20" key="1">
    <citation type="journal article" date="2002" name="Nat. Genet.">
        <title>Genome sequence of the endocellular obligate symbiont of tsetse flies, Wigglesworthia glossinidia.</title>
        <authorList>
            <person name="Akman L."/>
            <person name="Yamashita A."/>
            <person name="Watanabe H."/>
            <person name="Oshima K."/>
            <person name="Shiba T."/>
            <person name="Hattori M."/>
            <person name="Aksoy S."/>
        </authorList>
    </citation>
    <scope>NUCLEOTIDE SEQUENCE [LARGE SCALE GENOMIC DNA]</scope>
</reference>
<dbReference type="Gene3D" id="3.40.50.300">
    <property type="entry name" value="P-loop containing nucleotide triphosphate hydrolases"/>
    <property type="match status" value="1"/>
</dbReference>
<dbReference type="Pfam" id="PF05362">
    <property type="entry name" value="Lon_C"/>
    <property type="match status" value="1"/>
</dbReference>
<dbReference type="FunFam" id="3.30.230.10:FF:000010">
    <property type="entry name" value="Lon protease"/>
    <property type="match status" value="1"/>
</dbReference>
<evidence type="ECO:0000256" key="5">
    <source>
        <dbReference type="ARBA" id="ARBA00022801"/>
    </source>
</evidence>
<dbReference type="PRINTS" id="PR00830">
    <property type="entry name" value="ENDOLAPTASE"/>
</dbReference>
<evidence type="ECO:0000256" key="13">
    <source>
        <dbReference type="PIRSR" id="PIRSR001174-2"/>
    </source>
</evidence>
<keyword evidence="8 10" id="KW-0346">Stress response</keyword>
<dbReference type="Gene3D" id="1.20.5.5270">
    <property type="match status" value="1"/>
</dbReference>
<keyword evidence="16" id="KW-0175">Coiled coil</keyword>
<dbReference type="FunFam" id="1.10.8.60:FF:000035">
    <property type="entry name" value="Lon protease"/>
    <property type="match status" value="1"/>
</dbReference>
<comment type="similarity">
    <text evidence="10 11 14 15">Belongs to the peptidase S16 family.</text>
</comment>
<comment type="induction">
    <text evidence="10">By heat shock.</text>
</comment>
<comment type="subcellular location">
    <subcellularLocation>
        <location evidence="1 10 11">Cytoplasm</location>
    </subcellularLocation>
</comment>
<dbReference type="PIRSF" id="PIRSF001174">
    <property type="entry name" value="Lon_proteas"/>
    <property type="match status" value="1"/>
</dbReference>
<dbReference type="GO" id="GO:0005737">
    <property type="term" value="C:cytoplasm"/>
    <property type="evidence" value="ECO:0007669"/>
    <property type="project" value="UniProtKB-SubCell"/>
</dbReference>
<dbReference type="InterPro" id="IPR003593">
    <property type="entry name" value="AAA+_ATPase"/>
</dbReference>
<accession>Q8D348</accession>
<proteinExistence type="evidence at transcript level"/>
<dbReference type="InterPro" id="IPR015947">
    <property type="entry name" value="PUA-like_sf"/>
</dbReference>
<evidence type="ECO:0000256" key="4">
    <source>
        <dbReference type="ARBA" id="ARBA00022741"/>
    </source>
</evidence>
<gene>
    <name evidence="10 19" type="primary">lon</name>
</gene>
<evidence type="ECO:0000256" key="7">
    <source>
        <dbReference type="ARBA" id="ARBA00022840"/>
    </source>
</evidence>
<dbReference type="Pfam" id="PF00004">
    <property type="entry name" value="AAA"/>
    <property type="match status" value="1"/>
</dbReference>
<keyword evidence="7 10" id="KW-0067">ATP-binding</keyword>
<keyword evidence="4 10" id="KW-0547">Nucleotide-binding</keyword>
<dbReference type="NCBIfam" id="NF008053">
    <property type="entry name" value="PRK10787.1"/>
    <property type="match status" value="1"/>
</dbReference>
<evidence type="ECO:0000259" key="17">
    <source>
        <dbReference type="PROSITE" id="PS51786"/>
    </source>
</evidence>
<dbReference type="InterPro" id="IPR054594">
    <property type="entry name" value="Lon_lid"/>
</dbReference>
<dbReference type="GO" id="GO:0016887">
    <property type="term" value="F:ATP hydrolysis activity"/>
    <property type="evidence" value="ECO:0007669"/>
    <property type="project" value="UniProtKB-UniRule"/>
</dbReference>
<keyword evidence="2 10" id="KW-0963">Cytoplasm</keyword>
<dbReference type="MEROPS" id="S16.001"/>
<dbReference type="InterPro" id="IPR003959">
    <property type="entry name" value="ATPase_AAA_core"/>
</dbReference>
<sequence length="776" mass="87612">MNPEHSQQIDIPVLPLRDVVVYPHMVVPLFVGREKSIRCLEISMDKDKKIMLIAQKEASKDEPNIDDLFLVGTISSILQMLKLPDGTVKVLVEGISRARIISLKNNGDYFTAEANYFNTTSVNEQEQEVLIRATINQFENYIKLNKKIPTEVLSSLSSINDAARLADTIASHMPLKLSGKQAVLEMISVAERLEYLMAMMESEMDLLQIEKRIRNRVKKQMEKSQREYYLNEQIKAIQKELGEMEDNPDEHESLKRKIELSKMPKEVKKKADSELQKLKMMSPMSAEATVVRGYIDWMISVPWHNRSKIKKNLSIAQKILDKDHYGLKKVKDRILEYLAVQSRVLKIKGPILCLMGPPGVGKTSLGQSIAKATGRKYIRMALGGMRDEAEIRGHRRTYIGSMPGKIIQKMSKVGVKNPLFLLDEIDKMSTDMRGDPASALLEVLDPEQNIAFNDHYLEVDYDLSDVMFVATSNSMRIPAPLLDRMEVIRLSSYTEDEKLNIARKHLFPKQVNRNALKENEIYVEDNALMGIIRYYTREAGVRNLEREISKLCRKSVKIILMNKNINRIKINKKNLKDFLGVKKFDYGKAEIENKIGQVIGLAWTEVGGDLLTIETACVPGKGKLIYTGSLGEVMQESIQAALTVVRSRANKLGIKSDFYEKNDIHVHVPEGSTPKDGPSAGIAMCTALVSCLTKNPVNSSLAMTGEITLRGQILPIGGLKEKLLAAHRGGIKTVLIPYENKRNLENMPENVIKELNIHPVKIIDEVFNISLQDSIF</sequence>
<keyword evidence="3 10" id="KW-0645">Protease</keyword>
<dbReference type="FunFam" id="2.30.130.40:FF:000001">
    <property type="entry name" value="Lon protease"/>
    <property type="match status" value="1"/>
</dbReference>
<protein>
    <recommendedName>
        <fullName evidence="10 11">Lon protease</fullName>
        <ecNumber evidence="10 11">3.4.21.53</ecNumber>
    </recommendedName>
    <alternativeName>
        <fullName evidence="10">ATP-dependent protease La</fullName>
    </alternativeName>
</protein>
<dbReference type="InterPro" id="IPR008269">
    <property type="entry name" value="Lon_proteolytic"/>
</dbReference>
<evidence type="ECO:0000256" key="14">
    <source>
        <dbReference type="PROSITE-ProRule" id="PRU01122"/>
    </source>
</evidence>
<comment type="function">
    <text evidence="10">ATP-dependent serine protease that mediates the selective degradation of mutant and abnormal proteins as well as certain short-lived regulatory proteins. Required for cellular homeostasis and for survival from DNA damage and developmental changes induced by stress. Degrades polypeptides processively to yield small peptide fragments that are 5 to 10 amino acids long. Binds to DNA in a double-stranded, site-specific manner.</text>
</comment>
<dbReference type="InterPro" id="IPR020568">
    <property type="entry name" value="Ribosomal_Su5_D2-typ_SF"/>
</dbReference>
<dbReference type="InterPro" id="IPR046336">
    <property type="entry name" value="Lon_prtase_N_sf"/>
</dbReference>
<dbReference type="SUPFAM" id="SSF88697">
    <property type="entry name" value="PUA domain-like"/>
    <property type="match status" value="1"/>
</dbReference>
<dbReference type="InterPro" id="IPR027417">
    <property type="entry name" value="P-loop_NTPase"/>
</dbReference>
<dbReference type="Gene3D" id="2.30.130.40">
    <property type="entry name" value="LON domain-like"/>
    <property type="match status" value="1"/>
</dbReference>
<dbReference type="PROSITE" id="PS01046">
    <property type="entry name" value="LON_SER"/>
    <property type="match status" value="1"/>
</dbReference>
<dbReference type="InterPro" id="IPR027065">
    <property type="entry name" value="Lon_Prtase"/>
</dbReference>
<organism evidence="19 20">
    <name type="scientific">Wigglesworthia glossinidia brevipalpis</name>
    <dbReference type="NCBI Taxonomy" id="36870"/>
    <lineage>
        <taxon>Bacteria</taxon>
        <taxon>Pseudomonadati</taxon>
        <taxon>Pseudomonadota</taxon>
        <taxon>Gammaproteobacteria</taxon>
        <taxon>Enterobacterales</taxon>
        <taxon>Erwiniaceae</taxon>
        <taxon>Wigglesworthia</taxon>
    </lineage>
</organism>
<evidence type="ECO:0000256" key="11">
    <source>
        <dbReference type="PIRNR" id="PIRNR001174"/>
    </source>
</evidence>
<dbReference type="FunFam" id="1.20.58.1480:FF:000001">
    <property type="entry name" value="Lon protease"/>
    <property type="match status" value="1"/>
</dbReference>
<keyword evidence="6 10" id="KW-0720">Serine protease</keyword>
<name>Q8D348_WIGBR</name>
<evidence type="ECO:0000259" key="18">
    <source>
        <dbReference type="PROSITE" id="PS51787"/>
    </source>
</evidence>
<feature type="domain" description="Lon N-terminal" evidence="18">
    <location>
        <begin position="11"/>
        <end position="204"/>
    </location>
</feature>
<dbReference type="HAMAP" id="MF_01973">
    <property type="entry name" value="lon_bact"/>
    <property type="match status" value="1"/>
</dbReference>
<dbReference type="Proteomes" id="UP000000562">
    <property type="component" value="Chromosome"/>
</dbReference>
<evidence type="ECO:0000256" key="16">
    <source>
        <dbReference type="SAM" id="Coils"/>
    </source>
</evidence>
<dbReference type="GO" id="GO:0043565">
    <property type="term" value="F:sequence-specific DNA binding"/>
    <property type="evidence" value="ECO:0007669"/>
    <property type="project" value="UniProtKB-UniRule"/>
</dbReference>